<keyword evidence="6 15" id="KW-0067">ATP-binding</keyword>
<keyword evidence="5 15" id="KW-0547">Nucleotide-binding</keyword>
<proteinExistence type="inferred from homology"/>
<dbReference type="EMBL" id="CAWYQH010000174">
    <property type="protein sequence ID" value="CAK8697969.1"/>
    <property type="molecule type" value="Genomic_DNA"/>
</dbReference>
<evidence type="ECO:0000256" key="10">
    <source>
        <dbReference type="ARBA" id="ARBA00023146"/>
    </source>
</evidence>
<comment type="similarity">
    <text evidence="2 15">Belongs to the class-I aminoacyl-tRNA synthetase family.</text>
</comment>
<evidence type="ECO:0000256" key="5">
    <source>
        <dbReference type="ARBA" id="ARBA00022741"/>
    </source>
</evidence>
<comment type="caution">
    <text evidence="18">The sequence shown here is derived from an EMBL/GenBank/DDBJ whole genome shotgun (WGS) entry which is preliminary data.</text>
</comment>
<dbReference type="EC" id="6.1.1.9" evidence="3"/>
<keyword evidence="8" id="KW-0809">Transit peptide</keyword>
<organism evidence="18 19">
    <name type="scientific">Clavelina lepadiformis</name>
    <name type="common">Light-bulb sea squirt</name>
    <name type="synonym">Ascidia lepadiformis</name>
    <dbReference type="NCBI Taxonomy" id="159417"/>
    <lineage>
        <taxon>Eukaryota</taxon>
        <taxon>Metazoa</taxon>
        <taxon>Chordata</taxon>
        <taxon>Tunicata</taxon>
        <taxon>Ascidiacea</taxon>
        <taxon>Aplousobranchia</taxon>
        <taxon>Clavelinidae</taxon>
        <taxon>Clavelina</taxon>
    </lineage>
</organism>
<keyword evidence="4 15" id="KW-0436">Ligase</keyword>
<keyword evidence="19" id="KW-1185">Reference proteome</keyword>
<evidence type="ECO:0000256" key="8">
    <source>
        <dbReference type="ARBA" id="ARBA00022946"/>
    </source>
</evidence>
<dbReference type="Gene3D" id="1.10.730.10">
    <property type="entry name" value="Isoleucyl-tRNA Synthetase, Domain 1"/>
    <property type="match status" value="1"/>
</dbReference>
<reference evidence="18 19" key="1">
    <citation type="submission" date="2024-02" db="EMBL/GenBank/DDBJ databases">
        <authorList>
            <person name="Daric V."/>
            <person name="Darras S."/>
        </authorList>
    </citation>
    <scope>NUCLEOTIDE SEQUENCE [LARGE SCALE GENOMIC DNA]</scope>
</reference>
<dbReference type="PANTHER" id="PTHR11946">
    <property type="entry name" value="VALYL-TRNA SYNTHETASES"/>
    <property type="match status" value="1"/>
</dbReference>
<keyword evidence="10 15" id="KW-0030">Aminoacyl-tRNA synthetase</keyword>
<evidence type="ECO:0000256" key="7">
    <source>
        <dbReference type="ARBA" id="ARBA00022917"/>
    </source>
</evidence>
<dbReference type="CDD" id="cd00817">
    <property type="entry name" value="ValRS_core"/>
    <property type="match status" value="1"/>
</dbReference>
<dbReference type="Proteomes" id="UP001642483">
    <property type="component" value="Unassembled WGS sequence"/>
</dbReference>
<evidence type="ECO:0000256" key="1">
    <source>
        <dbReference type="ARBA" id="ARBA00004173"/>
    </source>
</evidence>
<dbReference type="NCBIfam" id="NF004349">
    <property type="entry name" value="PRK05729.1"/>
    <property type="match status" value="1"/>
</dbReference>
<keyword evidence="9" id="KW-0496">Mitochondrion</keyword>
<evidence type="ECO:0000256" key="11">
    <source>
        <dbReference type="ARBA" id="ARBA00029936"/>
    </source>
</evidence>
<feature type="domain" description="Methionyl/Valyl/Leucyl/Isoleucyl-tRNA synthetase anticodon-binding" evidence="17">
    <location>
        <begin position="790"/>
        <end position="952"/>
    </location>
</feature>
<comment type="catalytic activity">
    <reaction evidence="14">
        <text>tRNA(Val) + L-valine + ATP = L-valyl-tRNA(Val) + AMP + diphosphate</text>
        <dbReference type="Rhea" id="RHEA:10704"/>
        <dbReference type="Rhea" id="RHEA-COMP:9672"/>
        <dbReference type="Rhea" id="RHEA-COMP:9708"/>
        <dbReference type="ChEBI" id="CHEBI:30616"/>
        <dbReference type="ChEBI" id="CHEBI:33019"/>
        <dbReference type="ChEBI" id="CHEBI:57762"/>
        <dbReference type="ChEBI" id="CHEBI:78442"/>
        <dbReference type="ChEBI" id="CHEBI:78537"/>
        <dbReference type="ChEBI" id="CHEBI:456215"/>
        <dbReference type="EC" id="6.1.1.9"/>
    </reaction>
</comment>
<dbReference type="InterPro" id="IPR014729">
    <property type="entry name" value="Rossmann-like_a/b/a_fold"/>
</dbReference>
<name>A0ABP0H4M4_CLALP</name>
<dbReference type="InterPro" id="IPR009080">
    <property type="entry name" value="tRNAsynth_Ia_anticodon-bd"/>
</dbReference>
<dbReference type="InterPro" id="IPR013155">
    <property type="entry name" value="M/V/L/I-tRNA-synth_anticd-bd"/>
</dbReference>
<comment type="function">
    <text evidence="13">Catalyzes the attachment of valine to tRNA(Val) in a two-step reaction: valine is first activated by ATP to form Val-AMP and then transferred to the acceptor end of tRNA(Val).</text>
</comment>
<gene>
    <name evidence="18" type="ORF">CVLEPA_LOCUS31446</name>
</gene>
<dbReference type="SUPFAM" id="SSF52374">
    <property type="entry name" value="Nucleotidylyl transferase"/>
    <property type="match status" value="1"/>
</dbReference>
<evidence type="ECO:0000256" key="2">
    <source>
        <dbReference type="ARBA" id="ARBA00005594"/>
    </source>
</evidence>
<comment type="subcellular location">
    <subcellularLocation>
        <location evidence="1">Mitochondrion</location>
    </subcellularLocation>
</comment>
<dbReference type="Pfam" id="PF00133">
    <property type="entry name" value="tRNA-synt_1"/>
    <property type="match status" value="1"/>
</dbReference>
<evidence type="ECO:0000313" key="18">
    <source>
        <dbReference type="EMBL" id="CAK8697969.1"/>
    </source>
</evidence>
<dbReference type="PANTHER" id="PTHR11946:SF71">
    <property type="entry name" value="VALINE--TRNA LIGASE, MITOCHONDRIAL"/>
    <property type="match status" value="1"/>
</dbReference>
<evidence type="ECO:0000256" key="14">
    <source>
        <dbReference type="ARBA" id="ARBA00047552"/>
    </source>
</evidence>
<dbReference type="InterPro" id="IPR002303">
    <property type="entry name" value="Valyl-tRNA_ligase"/>
</dbReference>
<protein>
    <recommendedName>
        <fullName evidence="12">Valine--tRNA ligase, mitochondrial</fullName>
        <ecNumber evidence="3">6.1.1.9</ecNumber>
    </recommendedName>
    <alternativeName>
        <fullName evidence="11">Valyl-tRNA synthetase</fullName>
    </alternativeName>
</protein>
<dbReference type="NCBIfam" id="TIGR00422">
    <property type="entry name" value="valS"/>
    <property type="match status" value="1"/>
</dbReference>
<dbReference type="Pfam" id="PF08264">
    <property type="entry name" value="Anticodon_1"/>
    <property type="match status" value="1"/>
</dbReference>
<evidence type="ECO:0000256" key="6">
    <source>
        <dbReference type="ARBA" id="ARBA00022840"/>
    </source>
</evidence>
<evidence type="ECO:0000256" key="13">
    <source>
        <dbReference type="ARBA" id="ARBA00043854"/>
    </source>
</evidence>
<evidence type="ECO:0000259" key="17">
    <source>
        <dbReference type="Pfam" id="PF08264"/>
    </source>
</evidence>
<evidence type="ECO:0000256" key="3">
    <source>
        <dbReference type="ARBA" id="ARBA00013169"/>
    </source>
</evidence>
<dbReference type="InterPro" id="IPR002300">
    <property type="entry name" value="aa-tRNA-synth_Ia"/>
</dbReference>
<evidence type="ECO:0000256" key="12">
    <source>
        <dbReference type="ARBA" id="ARBA00040837"/>
    </source>
</evidence>
<keyword evidence="7 15" id="KW-0648">Protein biosynthesis</keyword>
<evidence type="ECO:0000256" key="9">
    <source>
        <dbReference type="ARBA" id="ARBA00023128"/>
    </source>
</evidence>
<evidence type="ECO:0000313" key="19">
    <source>
        <dbReference type="Proteomes" id="UP001642483"/>
    </source>
</evidence>
<evidence type="ECO:0000256" key="4">
    <source>
        <dbReference type="ARBA" id="ARBA00022598"/>
    </source>
</evidence>
<dbReference type="Gene3D" id="3.40.50.620">
    <property type="entry name" value="HUPs"/>
    <property type="match status" value="2"/>
</dbReference>
<sequence>MLKVFSASASQRSQIYRVLCIPQCSHSKTNSEWDRKQKQYRRLLKQQTVNESLKLALKKAPSPTHQAARFDEYEYTGSTVPGEKKDVSIPLQPFYSPVFVEKCWYDWWKQKGFFSPKNYIAQNSAEEESFSMVIPPPNVTGKLHLGHALTTAIEDTIVRRQRMLGKKVLWLPGSDHAGIATQMVVEREIDRIHGKSRYEIGRDKFINAIWKWRNSKGNDIFNQLERLGASLDWGRQVFTLDEKYTHAVEEAFIRLHREGLIYRDERCVNWSCQLQSTLSDLEVDCTMLDEPTAINLPGYSFPVQFGVMHKLAYKLASSVGDITEIVVATTRLETVLADAAIAVNPNDSRYSSVIGRHVKHPLWQNKHLPIIADYAVDMELGTGALKVTPAHDFTDFEIGKRHDLPFETCFNPDGTVWFQPVYSKNKKARDFSGLNGLPRFVARERILDYLTNCNLYRGSYPHQVMLRTCNRTGDVVEPMIKKQWFVRISELAKEAINAVEKGQINLIQKEMFIKQWKNWLNTTGDWCISRQIWWGHQVPSYECTNVHTKECMWFSAHNQLQAQEEAMEAFSVSSASDIHIKRDNDVLDTWFSSALFPFASLGWPTETEDYKKFYPLSLMETGSDLIFFWVARMAMMGLKLTGKVPFENVLFHPMVRDKYGRKMSKSVGNVIDPLHVIDGVLLKDRVEDIREFELEKTDALKVVKEFAGYNAGTIPLCGSDALRLSLCAHSTEAQSVKFNVNEPEVSRKQCNKIWNIFLYVQRFFSDHANSELNKSKINQESMKDHFKLIDKWSRSQLALAVETCNSSLNQHNIAVALQAVNYFWRNVFSSIYLVYCTALLGKRFTRVPTQNDSIELHLNEVDLSSDYRVAVALNIIDLTETALRLFSPFAPYLAEELWQRIPHNMKHNAESVCIAPYPLPEIHNKDRDAQIDEQMKIILSVADSVNQQATLHHVKRSCPVVIVCKNQDTFKTVSRNTDLLRVLTQFGDVECHTLDNLKDLLTSCAGSVDEDSDVSIVFRFSAEGLRAYIENEETKFKHFETSRNRWIKKVDALEKKAQFSDSRAKALSEILEVTKKYQKMKNMEDSVERLRKHYGV</sequence>
<dbReference type="PROSITE" id="PS00178">
    <property type="entry name" value="AA_TRNA_LIGASE_I"/>
    <property type="match status" value="1"/>
</dbReference>
<dbReference type="InterPro" id="IPR001412">
    <property type="entry name" value="aa-tRNA-synth_I_CS"/>
</dbReference>
<dbReference type="SUPFAM" id="SSF50677">
    <property type="entry name" value="ValRS/IleRS/LeuRS editing domain"/>
    <property type="match status" value="1"/>
</dbReference>
<dbReference type="Gene3D" id="3.90.740.10">
    <property type="entry name" value="Valyl/Leucyl/Isoleucyl-tRNA synthetase, editing domain"/>
    <property type="match status" value="1"/>
</dbReference>
<evidence type="ECO:0000259" key="16">
    <source>
        <dbReference type="Pfam" id="PF00133"/>
    </source>
</evidence>
<evidence type="ECO:0000256" key="15">
    <source>
        <dbReference type="RuleBase" id="RU363035"/>
    </source>
</evidence>
<dbReference type="PRINTS" id="PR00986">
    <property type="entry name" value="TRNASYNTHVAL"/>
</dbReference>
<accession>A0ABP0H4M4</accession>
<dbReference type="InterPro" id="IPR009008">
    <property type="entry name" value="Val/Leu/Ile-tRNA-synth_edit"/>
</dbReference>
<dbReference type="SUPFAM" id="SSF47323">
    <property type="entry name" value="Anticodon-binding domain of a subclass of class I aminoacyl-tRNA synthetases"/>
    <property type="match status" value="1"/>
</dbReference>
<feature type="domain" description="Aminoacyl-tRNA synthetase class Ia" evidence="16">
    <location>
        <begin position="104"/>
        <end position="738"/>
    </location>
</feature>